<keyword evidence="2" id="KW-1185">Reference proteome</keyword>
<evidence type="ECO:0000313" key="1">
    <source>
        <dbReference type="EMBL" id="GAA1989421.1"/>
    </source>
</evidence>
<reference evidence="2" key="1">
    <citation type="journal article" date="2019" name="Int. J. Syst. Evol. Microbiol.">
        <title>The Global Catalogue of Microorganisms (GCM) 10K type strain sequencing project: providing services to taxonomists for standard genome sequencing and annotation.</title>
        <authorList>
            <consortium name="The Broad Institute Genomics Platform"/>
            <consortium name="The Broad Institute Genome Sequencing Center for Infectious Disease"/>
            <person name="Wu L."/>
            <person name="Ma J."/>
        </authorList>
    </citation>
    <scope>NUCLEOTIDE SEQUENCE [LARGE SCALE GENOMIC DNA]</scope>
    <source>
        <strain evidence="2">JCM 15628</strain>
    </source>
</reference>
<evidence type="ECO:0000313" key="2">
    <source>
        <dbReference type="Proteomes" id="UP001500013"/>
    </source>
</evidence>
<proteinExistence type="predicted"/>
<dbReference type="Proteomes" id="UP001500013">
    <property type="component" value="Unassembled WGS sequence"/>
</dbReference>
<accession>A0ABP5E058</accession>
<dbReference type="RefSeq" id="WP_344065391.1">
    <property type="nucleotide sequence ID" value="NZ_BAAAPU010000010.1"/>
</dbReference>
<comment type="caution">
    <text evidence="1">The sequence shown here is derived from an EMBL/GenBank/DDBJ whole genome shotgun (WGS) entry which is preliminary data.</text>
</comment>
<protein>
    <recommendedName>
        <fullName evidence="3">YD repeat-containing protein</fullName>
    </recommendedName>
</protein>
<sequence>MTYTLDGRPVAPADVLGRSGHLEVRYTVANVTGRPQVVSFDDGTGHSSP</sequence>
<organism evidence="1 2">
    <name type="scientific">Terrabacter lapilli</name>
    <dbReference type="NCBI Taxonomy" id="436231"/>
    <lineage>
        <taxon>Bacteria</taxon>
        <taxon>Bacillati</taxon>
        <taxon>Actinomycetota</taxon>
        <taxon>Actinomycetes</taxon>
        <taxon>Micrococcales</taxon>
        <taxon>Intrasporangiaceae</taxon>
        <taxon>Terrabacter</taxon>
    </lineage>
</organism>
<name>A0ABP5E058_9MICO</name>
<dbReference type="EMBL" id="BAAAPU010000010">
    <property type="protein sequence ID" value="GAA1989421.1"/>
    <property type="molecule type" value="Genomic_DNA"/>
</dbReference>
<gene>
    <name evidence="1" type="ORF">GCM10009817_34150</name>
</gene>
<evidence type="ECO:0008006" key="3">
    <source>
        <dbReference type="Google" id="ProtNLM"/>
    </source>
</evidence>